<dbReference type="InterPro" id="IPR052380">
    <property type="entry name" value="Viral_DNA_packaging_terminase"/>
</dbReference>
<proteinExistence type="predicted"/>
<dbReference type="PANTHER" id="PTHR39184">
    <property type="match status" value="1"/>
</dbReference>
<dbReference type="Pfam" id="PF04466">
    <property type="entry name" value="Terminase_3"/>
    <property type="match status" value="1"/>
</dbReference>
<name>A0A8S5LXA1_9CAUD</name>
<reference evidence="3" key="1">
    <citation type="journal article" date="2021" name="Proc. Natl. Acad. Sci. U.S.A.">
        <title>A Catalog of Tens of Thousands of Viruses from Human Metagenomes Reveals Hidden Associations with Chronic Diseases.</title>
        <authorList>
            <person name="Tisza M.J."/>
            <person name="Buck C.B."/>
        </authorList>
    </citation>
    <scope>NUCLEOTIDE SEQUENCE</scope>
    <source>
        <strain evidence="3">CtRiO19</strain>
    </source>
</reference>
<dbReference type="Gene3D" id="3.40.50.300">
    <property type="entry name" value="P-loop containing nucleotide triphosphate hydrolases"/>
    <property type="match status" value="1"/>
</dbReference>
<accession>A0A8S5LXA1</accession>
<dbReference type="EMBL" id="BK014760">
    <property type="protein sequence ID" value="DAD74435.1"/>
    <property type="molecule type" value="Genomic_DNA"/>
</dbReference>
<dbReference type="InterPro" id="IPR035412">
    <property type="entry name" value="Terminase_L_N"/>
</dbReference>
<evidence type="ECO:0000259" key="1">
    <source>
        <dbReference type="Pfam" id="PF04466"/>
    </source>
</evidence>
<dbReference type="Gene3D" id="3.30.420.280">
    <property type="match status" value="1"/>
</dbReference>
<feature type="domain" description="Phage terminase large subunit C-terminal" evidence="2">
    <location>
        <begin position="266"/>
        <end position="407"/>
    </location>
</feature>
<feature type="domain" description="Phage terminase large subunit N-terminal" evidence="1">
    <location>
        <begin position="26"/>
        <end position="233"/>
    </location>
</feature>
<protein>
    <submittedName>
        <fullName evidence="3">Large terminase</fullName>
    </submittedName>
</protein>
<dbReference type="PANTHER" id="PTHR39184:SF1">
    <property type="entry name" value="PBSX PHAGE TERMINASE LARGE SUBUNIT"/>
    <property type="match status" value="1"/>
</dbReference>
<evidence type="ECO:0000313" key="3">
    <source>
        <dbReference type="EMBL" id="DAD74435.1"/>
    </source>
</evidence>
<sequence length="425" mass="49325">MINPYNLIAKPFWEVLDSVLIDAYIHFVLKGGRGSTKSSFVGIAIPLLMMLDAQEGIHSNCVALRKTGETIADSIYAQFLWGINKLGVSEYWQTKKSPLELIYKPTGQKILFRSSNNQEDYIKIKSLKFEKGFCKYVWYEEVTEFFGMEEIRNINQSLLRGGSKYKVFYTYNPPKSISHWVYAEMINKREDRLIHSSTYLEVPKDWLGEQFFIEADELKKQNKLAYENEYLGKPTGTGGAIFTNLNIRKITDDEIKRFDNISDGLDFGFAVDPACYTQNYYDKTRKKLYIFNEIYSIGMSNSALWNEIVNKKIGHSFIIADSAEPKSISELNSYGKIRTMACKKGPDSIDYGIRWLQQLSEIIIDNERCPNTAREFSLYEYLKDKYGNFISKYPDINNHSIDATRYSRESEMNYKKMQFGKIKIL</sequence>
<dbReference type="Pfam" id="PF17288">
    <property type="entry name" value="Terminase_3C"/>
    <property type="match status" value="1"/>
</dbReference>
<dbReference type="InterPro" id="IPR035413">
    <property type="entry name" value="Terminase_L_C"/>
</dbReference>
<dbReference type="InterPro" id="IPR027417">
    <property type="entry name" value="P-loop_NTPase"/>
</dbReference>
<organism evidence="3">
    <name type="scientific">Siphoviridae sp. ctRiO19</name>
    <dbReference type="NCBI Taxonomy" id="2826337"/>
    <lineage>
        <taxon>Viruses</taxon>
        <taxon>Duplodnaviria</taxon>
        <taxon>Heunggongvirae</taxon>
        <taxon>Uroviricota</taxon>
        <taxon>Caudoviricetes</taxon>
    </lineage>
</organism>
<evidence type="ECO:0000259" key="2">
    <source>
        <dbReference type="Pfam" id="PF17288"/>
    </source>
</evidence>